<protein>
    <submittedName>
        <fullName evidence="1">Uncharacterized protein</fullName>
    </submittedName>
</protein>
<organism evidence="1 2">
    <name type="scientific">Bacillus cereus</name>
    <dbReference type="NCBI Taxonomy" id="1396"/>
    <lineage>
        <taxon>Bacteria</taxon>
        <taxon>Bacillati</taxon>
        <taxon>Bacillota</taxon>
        <taxon>Bacilli</taxon>
        <taxon>Bacillales</taxon>
        <taxon>Bacillaceae</taxon>
        <taxon>Bacillus</taxon>
        <taxon>Bacillus cereus group</taxon>
    </lineage>
</organism>
<sequence>MKKEYLEPFVEAAKTVSEALFDGKAVKISEIRERSLKIDKDVIVAIGLRGELTGIALFGVTEKDAVMLANRAYEKMGVPPENRSNEWDEMNKSALHEFGNQVLGYVTKLYGEKKYKCDITLPNLISPKQLGAYPYECVKLEIENQQIMEIKLQISERKTPMPTRI</sequence>
<reference evidence="1 2" key="1">
    <citation type="submission" date="2015-09" db="EMBL/GenBank/DDBJ databases">
        <title>Bacillus cereus food isolates.</title>
        <authorList>
            <person name="Boekhorst J."/>
        </authorList>
    </citation>
    <scope>NUCLEOTIDE SEQUENCE [LARGE SCALE GENOMIC DNA]</scope>
    <source>
        <strain evidence="1 2">B4088</strain>
    </source>
</reference>
<dbReference type="InterPro" id="IPR028976">
    <property type="entry name" value="CheC-like_sf"/>
</dbReference>
<dbReference type="CDD" id="cd17906">
    <property type="entry name" value="CheX"/>
    <property type="match status" value="1"/>
</dbReference>
<proteinExistence type="predicted"/>
<dbReference type="EMBL" id="LJKE01000015">
    <property type="protein sequence ID" value="KZD72040.1"/>
    <property type="molecule type" value="Genomic_DNA"/>
</dbReference>
<accession>A0A164QQL2</accession>
<name>A0A164QQL2_BACCE</name>
<dbReference type="RefSeq" id="WP_063259724.1">
    <property type="nucleotide sequence ID" value="NZ_LJKE01000015.1"/>
</dbReference>
<evidence type="ECO:0000313" key="2">
    <source>
        <dbReference type="Proteomes" id="UP000076482"/>
    </source>
</evidence>
<dbReference type="AlphaFoldDB" id="A0A164QQL2"/>
<dbReference type="SUPFAM" id="SSF103039">
    <property type="entry name" value="CheC-like"/>
    <property type="match status" value="1"/>
</dbReference>
<dbReference type="InterPro" id="IPR028051">
    <property type="entry name" value="CheX-like_dom"/>
</dbReference>
<dbReference type="PATRIC" id="fig|1396.535.peg.4253"/>
<dbReference type="Pfam" id="PF13690">
    <property type="entry name" value="CheX"/>
    <property type="match status" value="1"/>
</dbReference>
<evidence type="ECO:0000313" key="1">
    <source>
        <dbReference type="EMBL" id="KZD72040.1"/>
    </source>
</evidence>
<comment type="caution">
    <text evidence="1">The sequence shown here is derived from an EMBL/GenBank/DDBJ whole genome shotgun (WGS) entry which is preliminary data.</text>
</comment>
<dbReference type="Gene3D" id="3.40.1550.10">
    <property type="entry name" value="CheC-like"/>
    <property type="match status" value="1"/>
</dbReference>
<dbReference type="Proteomes" id="UP000076482">
    <property type="component" value="Unassembled WGS sequence"/>
</dbReference>
<gene>
    <name evidence="1" type="ORF">B4088_0501</name>
</gene>